<dbReference type="InterPro" id="IPR000297">
    <property type="entry name" value="PPIase_PpiC"/>
</dbReference>
<evidence type="ECO:0000313" key="5">
    <source>
        <dbReference type="Proteomes" id="UP000231960"/>
    </source>
</evidence>
<reference evidence="4 5" key="1">
    <citation type="submission" date="2017-06" db="EMBL/GenBank/DDBJ databases">
        <title>Description of Avrilella dinanensis gen. nov. sp. nov.</title>
        <authorList>
            <person name="Leyer C."/>
            <person name="Sassi M."/>
            <person name="Minet J."/>
            <person name="Kayal S."/>
            <person name="Cattoir V."/>
        </authorList>
    </citation>
    <scope>NUCLEOTIDE SEQUENCE [LARGE SCALE GENOMIC DNA]</scope>
    <source>
        <strain evidence="4 5">UR159</strain>
    </source>
</reference>
<keyword evidence="5" id="KW-1185">Reference proteome</keyword>
<evidence type="ECO:0000256" key="2">
    <source>
        <dbReference type="PROSITE-ProRule" id="PRU00278"/>
    </source>
</evidence>
<keyword evidence="1" id="KW-0732">Signal</keyword>
<accession>A0A2M9R4F8</accession>
<dbReference type="PANTHER" id="PTHR47637">
    <property type="entry name" value="CHAPERONE SURA"/>
    <property type="match status" value="1"/>
</dbReference>
<dbReference type="PROSITE" id="PS50198">
    <property type="entry name" value="PPIC_PPIASE_2"/>
    <property type="match status" value="2"/>
</dbReference>
<dbReference type="SUPFAM" id="SSF54534">
    <property type="entry name" value="FKBP-like"/>
    <property type="match status" value="2"/>
</dbReference>
<dbReference type="Gene3D" id="3.10.50.40">
    <property type="match status" value="2"/>
</dbReference>
<dbReference type="AlphaFoldDB" id="A0A2M9R4F8"/>
<sequence>MKNNKNKHMKILHYFLFTILLCTMQTTWSQTSDNKRIDGIVGMVGDKIVLESDVQKSLLDIMSRKDRPMDFDECMVYGSLMESKLFLYHAELDSIQVMPEMVEQNLQAQLDQAVQATGSIDGVVKFYGKSSFEELSKYLKEIIENNLKISQYQNTVATSVEITPEEVRQFFNSLPEEELPIIGDQMELAEILIEPEISEGQVQKVIDQLNQIKKEVEDGSSFSSKVYLYTEDPGSVKSGGLYSIDKNSDFVKEFKDATFSLKEGQVSEPFKTDYGYHIVYLEKIRGEKYDVRHILISPKPTAEAIQEARNLADEVRMKILNNEMTFEEAVMKYSTNKTNKNSNGIMMHPSTGDTRFELNSITDRNLYNSIYNLKKGEISPVIAYNYKDNARYQIIKVLDKIDSHKADFSKDFVAIQRIALDNKKRDKLGEWIDKKIGQTYIFVDDQYKNCKFSNSWVQ</sequence>
<keyword evidence="2" id="KW-0413">Isomerase</keyword>
<dbReference type="InterPro" id="IPR046357">
    <property type="entry name" value="PPIase_dom_sf"/>
</dbReference>
<proteinExistence type="predicted"/>
<comment type="caution">
    <text evidence="4">The sequence shown here is derived from an EMBL/GenBank/DDBJ whole genome shotgun (WGS) entry which is preliminary data.</text>
</comment>
<organism evidence="4 5">
    <name type="scientific">Avrilella dinanensis</name>
    <dbReference type="NCBI Taxonomy" id="2008672"/>
    <lineage>
        <taxon>Bacteria</taxon>
        <taxon>Pseudomonadati</taxon>
        <taxon>Bacteroidota</taxon>
        <taxon>Flavobacteriia</taxon>
        <taxon>Flavobacteriales</taxon>
        <taxon>Flavobacteriaceae</taxon>
        <taxon>Avrilella</taxon>
    </lineage>
</organism>
<dbReference type="EMBL" id="NIPO01000001">
    <property type="protein sequence ID" value="PJR03760.1"/>
    <property type="molecule type" value="Genomic_DNA"/>
</dbReference>
<keyword evidence="2" id="KW-0697">Rotamase</keyword>
<dbReference type="GO" id="GO:0003755">
    <property type="term" value="F:peptidyl-prolyl cis-trans isomerase activity"/>
    <property type="evidence" value="ECO:0007669"/>
    <property type="project" value="UniProtKB-KW"/>
</dbReference>
<dbReference type="Pfam" id="PF00639">
    <property type="entry name" value="Rotamase"/>
    <property type="match status" value="2"/>
</dbReference>
<evidence type="ECO:0000313" key="4">
    <source>
        <dbReference type="EMBL" id="PJR03760.1"/>
    </source>
</evidence>
<protein>
    <recommendedName>
        <fullName evidence="3">PpiC domain-containing protein</fullName>
    </recommendedName>
</protein>
<dbReference type="InterPro" id="IPR050280">
    <property type="entry name" value="OMP_Chaperone_SurA"/>
</dbReference>
<feature type="domain" description="PpiC" evidence="3">
    <location>
        <begin position="183"/>
        <end position="283"/>
    </location>
</feature>
<feature type="domain" description="PpiC" evidence="3">
    <location>
        <begin position="286"/>
        <end position="399"/>
    </location>
</feature>
<dbReference type="InterPro" id="IPR027304">
    <property type="entry name" value="Trigger_fact/SurA_dom_sf"/>
</dbReference>
<name>A0A2M9R4F8_9FLAO</name>
<dbReference type="Proteomes" id="UP000231960">
    <property type="component" value="Unassembled WGS sequence"/>
</dbReference>
<dbReference type="SUPFAM" id="SSF109998">
    <property type="entry name" value="Triger factor/SurA peptide-binding domain-like"/>
    <property type="match status" value="1"/>
</dbReference>
<evidence type="ECO:0000259" key="3">
    <source>
        <dbReference type="PROSITE" id="PS50198"/>
    </source>
</evidence>
<evidence type="ECO:0000256" key="1">
    <source>
        <dbReference type="ARBA" id="ARBA00022729"/>
    </source>
</evidence>
<gene>
    <name evidence="4" type="ORF">CDL10_03900</name>
</gene>
<dbReference type="PANTHER" id="PTHR47637:SF1">
    <property type="entry name" value="CHAPERONE SURA"/>
    <property type="match status" value="1"/>
</dbReference>